<protein>
    <recommendedName>
        <fullName evidence="15 16">Poly [ADP-ribose] polymerase</fullName>
        <ecNumber evidence="15">2.4.2.30</ecNumber>
    </recommendedName>
</protein>
<dbReference type="SUPFAM" id="SSF47587">
    <property type="entry name" value="Domain of poly(ADP-ribose) polymerase"/>
    <property type="match status" value="1"/>
</dbReference>
<evidence type="ECO:0000256" key="11">
    <source>
        <dbReference type="ARBA" id="ARBA00023125"/>
    </source>
</evidence>
<dbReference type="PROSITE" id="PS51060">
    <property type="entry name" value="PARP_ALPHA_HD"/>
    <property type="match status" value="1"/>
</dbReference>
<dbReference type="Pfam" id="PF21728">
    <property type="entry name" value="PADR1_N"/>
    <property type="match status" value="1"/>
</dbReference>
<feature type="domain" description="BRCT" evidence="18">
    <location>
        <begin position="379"/>
        <end position="453"/>
    </location>
</feature>
<feature type="domain" description="PARP alpha-helical" evidence="20">
    <location>
        <begin position="643"/>
        <end position="760"/>
    </location>
</feature>
<keyword evidence="22" id="KW-1185">Reference proteome</keyword>
<evidence type="ECO:0000259" key="21">
    <source>
        <dbReference type="PROSITE" id="PS51977"/>
    </source>
</evidence>
<dbReference type="Gene3D" id="1.20.142.10">
    <property type="entry name" value="Poly(ADP-ribose) polymerase, regulatory domain"/>
    <property type="match status" value="1"/>
</dbReference>
<dbReference type="Gene3D" id="3.90.228.10">
    <property type="match status" value="1"/>
</dbReference>
<dbReference type="PROSITE" id="PS50172">
    <property type="entry name" value="BRCT"/>
    <property type="match status" value="1"/>
</dbReference>
<evidence type="ECO:0000256" key="4">
    <source>
        <dbReference type="ARBA" id="ARBA00022695"/>
    </source>
</evidence>
<evidence type="ECO:0000256" key="1">
    <source>
        <dbReference type="ARBA" id="ARBA00004123"/>
    </source>
</evidence>
<feature type="domain" description="PARP-type" evidence="17">
    <location>
        <begin position="7"/>
        <end position="89"/>
    </location>
</feature>
<dbReference type="SUPFAM" id="SSF56399">
    <property type="entry name" value="ADP-ribosylation"/>
    <property type="match status" value="1"/>
</dbReference>
<evidence type="ECO:0000313" key="22">
    <source>
        <dbReference type="Proteomes" id="UP001652661"/>
    </source>
</evidence>
<evidence type="ECO:0000259" key="18">
    <source>
        <dbReference type="PROSITE" id="PS50172"/>
    </source>
</evidence>
<keyword evidence="3 15" id="KW-0808">Transferase</keyword>
<dbReference type="InterPro" id="IPR036616">
    <property type="entry name" value="Poly(ADP-ribose)pol_reg_dom_sf"/>
</dbReference>
<dbReference type="Gene3D" id="3.30.1740.10">
    <property type="entry name" value="Zinc finger, PARP-type"/>
    <property type="match status" value="2"/>
</dbReference>
<dbReference type="SUPFAM" id="SSF52113">
    <property type="entry name" value="BRCT domain"/>
    <property type="match status" value="1"/>
</dbReference>
<feature type="domain" description="PARP catalytic" evidence="19">
    <location>
        <begin position="769"/>
        <end position="993"/>
    </location>
</feature>
<keyword evidence="5 15" id="KW-0479">Metal-binding</keyword>
<comment type="catalytic activity">
    <reaction evidence="14 15">
        <text>NAD(+) + (ADP-D-ribosyl)n-acceptor = nicotinamide + (ADP-D-ribosyl)n+1-acceptor + H(+).</text>
        <dbReference type="EC" id="2.4.2.30"/>
    </reaction>
</comment>
<dbReference type="GeneID" id="108079691"/>
<feature type="domain" description="WGR" evidence="21">
    <location>
        <begin position="524"/>
        <end position="621"/>
    </location>
</feature>
<dbReference type="InterPro" id="IPR001510">
    <property type="entry name" value="Znf_PARP"/>
</dbReference>
<dbReference type="SUPFAM" id="SSF57716">
    <property type="entry name" value="Glucocorticoid receptor-like (DNA-binding domain)"/>
    <property type="match status" value="2"/>
</dbReference>
<dbReference type="PANTHER" id="PTHR10459">
    <property type="entry name" value="DNA LIGASE"/>
    <property type="match status" value="1"/>
</dbReference>
<dbReference type="InterPro" id="IPR001357">
    <property type="entry name" value="BRCT_dom"/>
</dbReference>
<comment type="subcellular location">
    <subcellularLocation>
        <location evidence="1 15">Nucleus</location>
    </subcellularLocation>
</comment>
<keyword evidence="6" id="KW-0677">Repeat</keyword>
<keyword evidence="11 15" id="KW-0238">DNA-binding</keyword>
<dbReference type="PROSITE" id="PS50064">
    <property type="entry name" value="ZF_PARP_2"/>
    <property type="match status" value="2"/>
</dbReference>
<sequence>MEMELPYMAEYARTGRASCKGCKSSIGKDHLRIAVMVQSAFHDAKVPNWFHKDCFFKKQRPVSVGDIHNFENLRFNDQKELENLIGTVNEVVCVKPGKKRLNVDSVALKDFGVEYAKSGRSYCRGCEQKICKNQVRVRKTVYDTEVGMKYGGQPLWHHLECFAQLRTELGWFDSGENIPGFSILKSDHQEEVKNLIPLMESNGIPEPKKTKTEKINDSEEKEKITEIKKQNDLFFTFRDELKSRMKKSDISRLLIWNNQQPLLGDSERLFDQAADLLAFGAIQPCVECKSSQFTFNKSGYICNGNISEWTKCNTLLREPVKSACQVPKDLTEIYDFLNTVQKKPVTRIIQYLPPSETTITKNLKLKHNHDEFDGPKIIRKKPPLYNLKFSVIGMKNMEIEIKRRIEKLGGQYDNKISDTTIAILSTESEIKKKSIRMESAKKLGIHIVPLEYLDFVEADADRAINYINSMSLCNWGTDPLLRVPLDGSKSSKNKSIYTKSVPISKTLKVKDGTAVDPDSGLEDIAHVYVHGKDKYNVVLGLTDIQRNKNSYYKLQLLEADKMSKYWIFRSWGRIGTTIGNSKIEEFDTIIPAIKVFQKVYFDKTGNEFEKRDNFIKIFGHMYPIDIQYGNETNICLPDTESLNSKLDPCLQNLIRLMFDVDSMKRTLMEFHIDMDKMPLGKLSVVQVQSAYTVLSEIFELIKSGSSNVQIIDATNRFYTLIPHNFGIQSPTLIETYKQIEDLRQVLDSLAEIEVAYNLIKSENTIDNINQLDKHYAQLKTKLDPLDKSSEEFSILQNYVKNTHASTHSAYELEVVDVFKVHRQGESKRYKPFKKLHNRKLLWHGSRITNFVGILSHGLKIAPPEAPPTGYMFGKGIYFADMVSKSANYCCTTQQNSTGLMLLSEVALGDMMECTAAKYVTKLPKDKHSCFGRGVTMPNPKESFLRHDGVEIPLGQAVTNSSLKSSLLYNEYIVYDVAQVNVQYLFRMEFKYKY</sequence>
<dbReference type="PANTHER" id="PTHR10459:SF60">
    <property type="entry name" value="POLY [ADP-RIBOSE] POLYMERASE 2"/>
    <property type="match status" value="1"/>
</dbReference>
<dbReference type="InterPro" id="IPR050800">
    <property type="entry name" value="ARTD/PARP"/>
</dbReference>
<dbReference type="EC" id="2.4.2.30" evidence="15"/>
<evidence type="ECO:0000256" key="7">
    <source>
        <dbReference type="ARBA" id="ARBA00022765"/>
    </source>
</evidence>
<evidence type="ECO:0000256" key="8">
    <source>
        <dbReference type="ARBA" id="ARBA00022771"/>
    </source>
</evidence>
<dbReference type="PROSITE" id="PS52007">
    <property type="entry name" value="PADR1"/>
    <property type="match status" value="1"/>
</dbReference>
<keyword evidence="2 15" id="KW-0328">Glycosyltransferase</keyword>
<gene>
    <name evidence="23" type="primary">Parp1</name>
</gene>
<dbReference type="CDD" id="cd08001">
    <property type="entry name" value="WGR_PARP1_like"/>
    <property type="match status" value="1"/>
</dbReference>
<dbReference type="CDD" id="cd01437">
    <property type="entry name" value="parp_like"/>
    <property type="match status" value="1"/>
</dbReference>
<evidence type="ECO:0000256" key="13">
    <source>
        <dbReference type="ARBA" id="ARBA00024347"/>
    </source>
</evidence>
<evidence type="ECO:0000256" key="15">
    <source>
        <dbReference type="PIRNR" id="PIRNR000489"/>
    </source>
</evidence>
<evidence type="ECO:0000256" key="2">
    <source>
        <dbReference type="ARBA" id="ARBA00022676"/>
    </source>
</evidence>
<evidence type="ECO:0000256" key="5">
    <source>
        <dbReference type="ARBA" id="ARBA00022723"/>
    </source>
</evidence>
<evidence type="ECO:0000313" key="23">
    <source>
        <dbReference type="RefSeq" id="XP_041632332.1"/>
    </source>
</evidence>
<dbReference type="Pfam" id="PF00645">
    <property type="entry name" value="zf-PARP"/>
    <property type="match status" value="2"/>
</dbReference>
<dbReference type="Pfam" id="PF05406">
    <property type="entry name" value="WGR"/>
    <property type="match status" value="1"/>
</dbReference>
<dbReference type="SMART" id="SM01335">
    <property type="entry name" value="PADR1"/>
    <property type="match status" value="1"/>
</dbReference>
<comment type="similarity">
    <text evidence="13">Belongs to the ARTD/PARP family.</text>
</comment>
<dbReference type="InterPro" id="IPR038650">
    <property type="entry name" value="PADR1_C_dom_sf"/>
</dbReference>
<organism evidence="22 23">
    <name type="scientific">Drosophila kikkawai</name>
    <name type="common">Fruit fly</name>
    <dbReference type="NCBI Taxonomy" id="30033"/>
    <lineage>
        <taxon>Eukaryota</taxon>
        <taxon>Metazoa</taxon>
        <taxon>Ecdysozoa</taxon>
        <taxon>Arthropoda</taxon>
        <taxon>Hexapoda</taxon>
        <taxon>Insecta</taxon>
        <taxon>Pterygota</taxon>
        <taxon>Neoptera</taxon>
        <taxon>Endopterygota</taxon>
        <taxon>Diptera</taxon>
        <taxon>Brachycera</taxon>
        <taxon>Muscomorpha</taxon>
        <taxon>Ephydroidea</taxon>
        <taxon>Drosophilidae</taxon>
        <taxon>Drosophila</taxon>
        <taxon>Sophophora</taxon>
    </lineage>
</organism>
<dbReference type="InterPro" id="IPR008893">
    <property type="entry name" value="WGR_domain"/>
</dbReference>
<evidence type="ECO:0000256" key="9">
    <source>
        <dbReference type="ARBA" id="ARBA00022833"/>
    </source>
</evidence>
<dbReference type="Pfam" id="PF00644">
    <property type="entry name" value="PARP"/>
    <property type="match status" value="1"/>
</dbReference>
<dbReference type="InterPro" id="IPR004102">
    <property type="entry name" value="Poly(ADP-ribose)pol_reg_dom"/>
</dbReference>
<evidence type="ECO:0000256" key="10">
    <source>
        <dbReference type="ARBA" id="ARBA00023027"/>
    </source>
</evidence>
<dbReference type="InterPro" id="IPR036930">
    <property type="entry name" value="WGR_dom_sf"/>
</dbReference>
<dbReference type="SMART" id="SM01336">
    <property type="entry name" value="zf-PARP"/>
    <property type="match status" value="2"/>
</dbReference>
<dbReference type="InterPro" id="IPR049296">
    <property type="entry name" value="PARP1-like_PADR1_N"/>
</dbReference>
<dbReference type="InterPro" id="IPR036957">
    <property type="entry name" value="Znf_PARP_sf"/>
</dbReference>
<dbReference type="CDD" id="cd17747">
    <property type="entry name" value="BRCT_PARP1"/>
    <property type="match status" value="1"/>
</dbReference>
<keyword evidence="7" id="KW-0013">ADP-ribosylation</keyword>
<dbReference type="Gene3D" id="3.40.50.10190">
    <property type="entry name" value="BRCT domain"/>
    <property type="match status" value="1"/>
</dbReference>
<dbReference type="Gene3D" id="1.10.20.130">
    <property type="match status" value="1"/>
</dbReference>
<name>A0ABM3C711_DROKI</name>
<dbReference type="PROSITE" id="PS51059">
    <property type="entry name" value="PARP_CATALYTIC"/>
    <property type="match status" value="1"/>
</dbReference>
<comment type="catalytic activity">
    <reaction evidence="15">
        <text>L-glutamyl-[protein] + NAD(+) = 5-O-(ADP-D-ribosyl)-L-glutamyl-[protein] + nicotinamide</text>
        <dbReference type="Rhea" id="RHEA:58224"/>
        <dbReference type="Rhea" id="RHEA-COMP:10208"/>
        <dbReference type="Rhea" id="RHEA-COMP:15089"/>
        <dbReference type="ChEBI" id="CHEBI:17154"/>
        <dbReference type="ChEBI" id="CHEBI:29973"/>
        <dbReference type="ChEBI" id="CHEBI:57540"/>
        <dbReference type="ChEBI" id="CHEBI:142540"/>
    </reaction>
</comment>
<dbReference type="InterPro" id="IPR012982">
    <property type="entry name" value="PARP1-like_PADR1_Zn_ribbon"/>
</dbReference>
<evidence type="ECO:0000256" key="3">
    <source>
        <dbReference type="ARBA" id="ARBA00022679"/>
    </source>
</evidence>
<dbReference type="SMART" id="SM00292">
    <property type="entry name" value="BRCT"/>
    <property type="match status" value="1"/>
</dbReference>
<keyword evidence="9 15" id="KW-0862">Zinc</keyword>
<dbReference type="RefSeq" id="XP_041632332.1">
    <property type="nucleotide sequence ID" value="XM_041776398.2"/>
</dbReference>
<evidence type="ECO:0000256" key="6">
    <source>
        <dbReference type="ARBA" id="ARBA00022737"/>
    </source>
</evidence>
<keyword evidence="4" id="KW-0548">Nucleotidyltransferase</keyword>
<dbReference type="Pfam" id="PF02877">
    <property type="entry name" value="PARP_reg"/>
    <property type="match status" value="1"/>
</dbReference>
<accession>A0ABM3C711</accession>
<dbReference type="PIRSF" id="PIRSF000489">
    <property type="entry name" value="NAD_ADPRT"/>
    <property type="match status" value="1"/>
</dbReference>
<dbReference type="SMART" id="SM00773">
    <property type="entry name" value="WGR"/>
    <property type="match status" value="1"/>
</dbReference>
<comment type="catalytic activity">
    <reaction evidence="15">
        <text>L-aspartyl-[protein] + NAD(+) = 4-O-(ADP-D-ribosyl)-L-aspartyl-[protein] + nicotinamide</text>
        <dbReference type="Rhea" id="RHEA:54424"/>
        <dbReference type="Rhea" id="RHEA-COMP:9867"/>
        <dbReference type="Rhea" id="RHEA-COMP:13832"/>
        <dbReference type="ChEBI" id="CHEBI:17154"/>
        <dbReference type="ChEBI" id="CHEBI:29961"/>
        <dbReference type="ChEBI" id="CHEBI:57540"/>
        <dbReference type="ChEBI" id="CHEBI:138102"/>
    </reaction>
</comment>
<evidence type="ECO:0000256" key="16">
    <source>
        <dbReference type="RuleBase" id="RU362114"/>
    </source>
</evidence>
<dbReference type="Pfam" id="PF08063">
    <property type="entry name" value="Zn_ribbon_PADR1"/>
    <property type="match status" value="1"/>
</dbReference>
<reference evidence="23" key="1">
    <citation type="submission" date="2025-08" db="UniProtKB">
        <authorList>
            <consortium name="RefSeq"/>
        </authorList>
    </citation>
    <scope>IDENTIFICATION</scope>
    <source>
        <strain evidence="23">14028-0561.14</strain>
        <tissue evidence="23">Whole fly</tissue>
    </source>
</reference>
<evidence type="ECO:0000256" key="12">
    <source>
        <dbReference type="ARBA" id="ARBA00023242"/>
    </source>
</evidence>
<dbReference type="PROSITE" id="PS51977">
    <property type="entry name" value="WGR"/>
    <property type="match status" value="1"/>
</dbReference>
<evidence type="ECO:0000256" key="14">
    <source>
        <dbReference type="ARBA" id="ARBA00033987"/>
    </source>
</evidence>
<keyword evidence="10 15" id="KW-0520">NAD</keyword>
<dbReference type="InterPro" id="IPR012317">
    <property type="entry name" value="Poly(ADP-ribose)pol_cat_dom"/>
</dbReference>
<keyword evidence="12 15" id="KW-0539">Nucleus</keyword>
<dbReference type="PROSITE" id="PS00347">
    <property type="entry name" value="ZF_PARP_1"/>
    <property type="match status" value="1"/>
</dbReference>
<evidence type="ECO:0000259" key="20">
    <source>
        <dbReference type="PROSITE" id="PS51060"/>
    </source>
</evidence>
<dbReference type="Proteomes" id="UP001652661">
    <property type="component" value="Chromosome 3L"/>
</dbReference>
<evidence type="ECO:0000259" key="17">
    <source>
        <dbReference type="PROSITE" id="PS50064"/>
    </source>
</evidence>
<dbReference type="InterPro" id="IPR008288">
    <property type="entry name" value="PARP"/>
</dbReference>
<keyword evidence="8" id="KW-0863">Zinc-finger</keyword>
<feature type="domain" description="PARP-type" evidence="17">
    <location>
        <begin position="111"/>
        <end position="200"/>
    </location>
</feature>
<proteinExistence type="inferred from homology"/>
<evidence type="ECO:0000259" key="19">
    <source>
        <dbReference type="PROSITE" id="PS51059"/>
    </source>
</evidence>
<dbReference type="InterPro" id="IPR036420">
    <property type="entry name" value="BRCT_dom_sf"/>
</dbReference>
<dbReference type="Gene3D" id="2.20.25.630">
    <property type="match status" value="1"/>
</dbReference>
<dbReference type="SUPFAM" id="SSF142921">
    <property type="entry name" value="WGR domain-like"/>
    <property type="match status" value="1"/>
</dbReference>